<protein>
    <recommendedName>
        <fullName evidence="3">Phage baseplate protein</fullName>
    </recommendedName>
</protein>
<proteinExistence type="predicted"/>
<organism evidence="1 2">
    <name type="scientific">Aequorivita ciconiae</name>
    <dbReference type="NCBI Taxonomy" id="2494375"/>
    <lineage>
        <taxon>Bacteria</taxon>
        <taxon>Pseudomonadati</taxon>
        <taxon>Bacteroidota</taxon>
        <taxon>Flavobacteriia</taxon>
        <taxon>Flavobacteriales</taxon>
        <taxon>Flavobacteriaceae</taxon>
        <taxon>Aequorivita</taxon>
    </lineage>
</organism>
<dbReference type="OrthoDB" id="283948at2"/>
<evidence type="ECO:0008006" key="3">
    <source>
        <dbReference type="Google" id="ProtNLM"/>
    </source>
</evidence>
<dbReference type="EMBL" id="CP034951">
    <property type="protein sequence ID" value="QAA81828.1"/>
    <property type="molecule type" value="Genomic_DNA"/>
</dbReference>
<sequence>MHKSEALFIPLRWTPNTPAIHLRSLKTADEMDIKNTDTNSLLRLLDSLIQNSPSGKEVQASQIVTADRDRIVAHLYLHIYGSKIESTVKCKSCEQKFDLDFNLDQLLEHYQPTAETLPNDGIYKIEPNIQFRLPNGEDEIFVENLSAQDAETKLLERCLIEGDPKIDREKIQQKMAELAPLLSMDMKANCPECDHTQEVRFDMQPFFLTRLMQEGPRLAKEIHAIASVYHWSHQEIMNLSRNSRKQYAGLIFEI</sequence>
<accession>A0A410G3F7</accession>
<dbReference type="Proteomes" id="UP000285517">
    <property type="component" value="Chromosome"/>
</dbReference>
<reference evidence="1 2" key="1">
    <citation type="submission" date="2019-01" db="EMBL/GenBank/DDBJ databases">
        <title>Complete genome sequencing of Aequorivita sp. H23M31.</title>
        <authorList>
            <person name="Bae J.-W."/>
        </authorList>
    </citation>
    <scope>NUCLEOTIDE SEQUENCE [LARGE SCALE GENOMIC DNA]</scope>
    <source>
        <strain evidence="1 2">H23M31</strain>
    </source>
</reference>
<dbReference type="KEGG" id="aev:EI546_08905"/>
<dbReference type="Pfam" id="PF12322">
    <property type="entry name" value="T4_baseplate"/>
    <property type="match status" value="1"/>
</dbReference>
<evidence type="ECO:0000313" key="2">
    <source>
        <dbReference type="Proteomes" id="UP000285517"/>
    </source>
</evidence>
<gene>
    <name evidence="1" type="ORF">EI546_08905</name>
</gene>
<dbReference type="InterPro" id="IPR024364">
    <property type="entry name" value="Baseplate_phage_T4-like"/>
</dbReference>
<dbReference type="AlphaFoldDB" id="A0A410G3F7"/>
<dbReference type="RefSeq" id="WP_128250209.1">
    <property type="nucleotide sequence ID" value="NZ_CP034951.1"/>
</dbReference>
<name>A0A410G3F7_9FLAO</name>
<keyword evidence="2" id="KW-1185">Reference proteome</keyword>
<evidence type="ECO:0000313" key="1">
    <source>
        <dbReference type="EMBL" id="QAA81828.1"/>
    </source>
</evidence>